<evidence type="ECO:0000256" key="5">
    <source>
        <dbReference type="ARBA" id="ARBA00022679"/>
    </source>
</evidence>
<feature type="transmembrane region" description="Helical" evidence="11">
    <location>
        <begin position="172"/>
        <end position="189"/>
    </location>
</feature>
<evidence type="ECO:0000256" key="1">
    <source>
        <dbReference type="ARBA" id="ARBA00004477"/>
    </source>
</evidence>
<evidence type="ECO:0000256" key="4">
    <source>
        <dbReference type="ARBA" id="ARBA00022676"/>
    </source>
</evidence>
<reference evidence="13" key="2">
    <citation type="submission" date="2025-08" db="UniProtKB">
        <authorList>
            <consortium name="RefSeq"/>
        </authorList>
    </citation>
    <scope>IDENTIFICATION</scope>
</reference>
<evidence type="ECO:0000313" key="13">
    <source>
        <dbReference type="RefSeq" id="XP_065645056.1"/>
    </source>
</evidence>
<dbReference type="PANTHER" id="PTHR12646:SF0">
    <property type="entry name" value="DOL-P-MAN:MAN(5)GLCNAC(2)-PP-DOL ALPHA-1,3-MANNOSYLTRANSFERASE"/>
    <property type="match status" value="1"/>
</dbReference>
<comment type="pathway">
    <text evidence="2">Protein modification; protein glycosylation.</text>
</comment>
<evidence type="ECO:0000256" key="8">
    <source>
        <dbReference type="ARBA" id="ARBA00022989"/>
    </source>
</evidence>
<comment type="subcellular location">
    <subcellularLocation>
        <location evidence="1">Endoplasmic reticulum membrane</location>
        <topology evidence="1">Multi-pass membrane protein</topology>
    </subcellularLocation>
</comment>
<proteinExistence type="predicted"/>
<keyword evidence="7" id="KW-0256">Endoplasmic reticulum</keyword>
<feature type="transmembrane region" description="Helical" evidence="11">
    <location>
        <begin position="322"/>
        <end position="341"/>
    </location>
</feature>
<keyword evidence="9 11" id="KW-0472">Membrane</keyword>
<reference evidence="12" key="1">
    <citation type="submission" date="2025-05" db="UniProtKB">
        <authorList>
            <consortium name="RefSeq"/>
        </authorList>
    </citation>
    <scope>NUCLEOTIDE SEQUENCE [LARGE SCALE GENOMIC DNA]</scope>
</reference>
<evidence type="ECO:0000313" key="12">
    <source>
        <dbReference type="Proteomes" id="UP001652625"/>
    </source>
</evidence>
<protein>
    <recommendedName>
        <fullName evidence="3">dolichyl-P-Man:Man5GlcNAc2-PP-dolichol alpha-1,3-mannosyltransferase</fullName>
        <ecNumber evidence="3">2.4.1.258</ecNumber>
    </recommendedName>
</protein>
<name>A0ABM4B862_HYDVU</name>
<evidence type="ECO:0000256" key="3">
    <source>
        <dbReference type="ARBA" id="ARBA00011964"/>
    </source>
</evidence>
<comment type="catalytic activity">
    <reaction evidence="10">
        <text>an alpha-D-Man-(1-&gt;2)-alpha-D-Man-(1-&gt;2)-alpha-D-Man-(1-&gt;3)-[alpha-D-Man-(1-&gt;6)]-beta-D-Man-(1-&gt;4)-beta-D-GlcNAc-(1-&gt;4)-alpha-D-GlcNAc-diphospho-di-trans,poly-cis-dolichol + a di-trans,poly-cis-dolichyl beta-D-mannosyl phosphate = an alpha-D-Man-(1-&gt;2)-alpha-D-Man-(1-&gt;2)-alpha-D-Man-(1-&gt;3)-[alpha-D-Man-(1-&gt;3)-alpha-D-Man-(1-&gt;6)]-beta-D-Man-(1-&gt;4)-beta-D-GlcNAc-(1-&gt;4)-alpha-D-GlcNAc-diphospho-di-trans,poly-cis-dolichol + a di-trans,poly-cis-dolichyl phosphate + H(+)</text>
        <dbReference type="Rhea" id="RHEA:29527"/>
        <dbReference type="Rhea" id="RHEA-COMP:19498"/>
        <dbReference type="Rhea" id="RHEA-COMP:19501"/>
        <dbReference type="Rhea" id="RHEA-COMP:19516"/>
        <dbReference type="Rhea" id="RHEA-COMP:19517"/>
        <dbReference type="ChEBI" id="CHEBI:15378"/>
        <dbReference type="ChEBI" id="CHEBI:57683"/>
        <dbReference type="ChEBI" id="CHEBI:58211"/>
        <dbReference type="ChEBI" id="CHEBI:132515"/>
        <dbReference type="ChEBI" id="CHEBI:132516"/>
        <dbReference type="EC" id="2.4.1.258"/>
    </reaction>
    <physiologicalReaction direction="left-to-right" evidence="10">
        <dbReference type="Rhea" id="RHEA:29528"/>
    </physiologicalReaction>
</comment>
<evidence type="ECO:0000256" key="9">
    <source>
        <dbReference type="ARBA" id="ARBA00023136"/>
    </source>
</evidence>
<evidence type="ECO:0000256" key="2">
    <source>
        <dbReference type="ARBA" id="ARBA00004922"/>
    </source>
</evidence>
<dbReference type="EC" id="2.4.1.258" evidence="3"/>
<dbReference type="InterPro" id="IPR007873">
    <property type="entry name" value="Glycosyltransferase_ALG3"/>
</dbReference>
<feature type="transmembrane region" description="Helical" evidence="11">
    <location>
        <begin position="93"/>
        <end position="109"/>
    </location>
</feature>
<accession>A0ABM4B862</accession>
<organism evidence="12 13">
    <name type="scientific">Hydra vulgaris</name>
    <name type="common">Hydra</name>
    <name type="synonym">Hydra attenuata</name>
    <dbReference type="NCBI Taxonomy" id="6087"/>
    <lineage>
        <taxon>Eukaryota</taxon>
        <taxon>Metazoa</taxon>
        <taxon>Cnidaria</taxon>
        <taxon>Hydrozoa</taxon>
        <taxon>Hydroidolina</taxon>
        <taxon>Anthoathecata</taxon>
        <taxon>Aplanulata</taxon>
        <taxon>Hydridae</taxon>
        <taxon>Hydra</taxon>
    </lineage>
</organism>
<dbReference type="Proteomes" id="UP001652625">
    <property type="component" value="Chromosome 01"/>
</dbReference>
<gene>
    <name evidence="13" type="primary">LOC100214877</name>
</gene>
<evidence type="ECO:0000256" key="11">
    <source>
        <dbReference type="SAM" id="Phobius"/>
    </source>
</evidence>
<feature type="transmembrane region" description="Helical" evidence="11">
    <location>
        <begin position="36"/>
        <end position="57"/>
    </location>
</feature>
<keyword evidence="12" id="KW-1185">Reference proteome</keyword>
<dbReference type="RefSeq" id="XP_065645056.1">
    <property type="nucleotide sequence ID" value="XM_065788984.1"/>
</dbReference>
<evidence type="ECO:0000256" key="7">
    <source>
        <dbReference type="ARBA" id="ARBA00022824"/>
    </source>
</evidence>
<feature type="transmembrane region" description="Helical" evidence="11">
    <location>
        <begin position="121"/>
        <end position="138"/>
    </location>
</feature>
<dbReference type="PANTHER" id="PTHR12646">
    <property type="entry name" value="NOT56 - RELATED"/>
    <property type="match status" value="1"/>
</dbReference>
<keyword evidence="5" id="KW-0808">Transferase</keyword>
<feature type="transmembrane region" description="Helical" evidence="11">
    <location>
        <begin position="144"/>
        <end position="165"/>
    </location>
</feature>
<keyword evidence="4" id="KW-0328">Glycosyltransferase</keyword>
<sequence length="420" mass="49088">MAPIKKQGSILTACLTYINVQKILKLAENVLYNPNYLWVTALLLFFAEIPVNIFVIWKINYTEIDWEAYMKEVEGFLNGTYDYSKLEGGTGPLVYPAGFVYVYSFLYFITSQGQNIRLAQYIFTAFYLLTLVLVFYIYQKTKSIPPYVAFFICCASYRIHSIYVLRLFNDPLAMIFLYFSVVLYLNDFWSLGCLFYSFGVSIKMNILLFAPGLFVLLLVRHGIKGSIKNISICAFVQVILGLPFLKENASSYVLRSFDIGRQFFFIWTVNWRFLPENIFLSRWFHFILLFLHILVLMLFILKKWPKPNNSWLSMLSKSYKGRILSSNEVVFVLFSSNFVGMCFARSLHYQFYVWYFHTLPFLLWSIKSTPAFKLLILGLIEMCWNTYPSTSLSSGVLHSCHFLILSGLLIKNINFERKHE</sequence>
<keyword evidence="8 11" id="KW-1133">Transmembrane helix</keyword>
<dbReference type="GeneID" id="100214877"/>
<evidence type="ECO:0000256" key="6">
    <source>
        <dbReference type="ARBA" id="ARBA00022692"/>
    </source>
</evidence>
<feature type="transmembrane region" description="Helical" evidence="11">
    <location>
        <begin position="393"/>
        <end position="410"/>
    </location>
</feature>
<evidence type="ECO:0000256" key="10">
    <source>
        <dbReference type="ARBA" id="ARBA00049506"/>
    </source>
</evidence>
<feature type="transmembrane region" description="Helical" evidence="11">
    <location>
        <begin position="195"/>
        <end position="219"/>
    </location>
</feature>
<feature type="transmembrane region" description="Helical" evidence="11">
    <location>
        <begin position="347"/>
        <end position="364"/>
    </location>
</feature>
<feature type="transmembrane region" description="Helical" evidence="11">
    <location>
        <begin position="283"/>
        <end position="301"/>
    </location>
</feature>
<keyword evidence="6 11" id="KW-0812">Transmembrane</keyword>
<dbReference type="Pfam" id="PF05208">
    <property type="entry name" value="ALG3"/>
    <property type="match status" value="1"/>
</dbReference>